<comment type="caution">
    <text evidence="2">The sequence shown here is derived from an EMBL/GenBank/DDBJ whole genome shotgun (WGS) entry which is preliminary data.</text>
</comment>
<accession>A0A7K0DZC6</accession>
<keyword evidence="1" id="KW-0472">Membrane</keyword>
<keyword evidence="1" id="KW-1133">Transmembrane helix</keyword>
<proteinExistence type="predicted"/>
<protein>
    <submittedName>
        <fullName evidence="2">Uncharacterized protein</fullName>
    </submittedName>
</protein>
<feature type="transmembrane region" description="Helical" evidence="1">
    <location>
        <begin position="48"/>
        <end position="68"/>
    </location>
</feature>
<gene>
    <name evidence="2" type="ORF">NRB56_66820</name>
</gene>
<evidence type="ECO:0000313" key="2">
    <source>
        <dbReference type="EMBL" id="MQY31075.1"/>
    </source>
</evidence>
<sequence length="212" mass="23336">MVYPVAFGWIQTLLIAMVVAALALFVFGFVRMRKVGRGALARHGSGGIVLIVLAAVILWGTTLLQTYLGLTGEVKAAHVVAAPVAGTPHSLDVELTLFGDRGHADQHQKYRIEGDMWVLQADIVELQHWVNTMGFHSGYQVTRLFGERLDGVAVKQNQTFVGGSDQNFFEDMQQHSWYTKPFVRSAYGNAVIATTGSWDVYISQDAIKTRPA</sequence>
<name>A0A7K0DZC6_9NOCA</name>
<keyword evidence="1" id="KW-0812">Transmembrane</keyword>
<reference evidence="2 3" key="1">
    <citation type="submission" date="2019-10" db="EMBL/GenBank/DDBJ databases">
        <title>Nocardia macrotermitis sp. nov. and Nocardia aurantia sp. nov., isolated from the gut of fungus growing-termite Macrotermes natalensis.</title>
        <authorList>
            <person name="Benndorf R."/>
            <person name="Schwitalla J."/>
            <person name="Martin K."/>
            <person name="De Beer W."/>
            <person name="Kaster A.-K."/>
            <person name="Vollmers J."/>
            <person name="Poulsen M."/>
            <person name="Beemelmanns C."/>
        </authorList>
    </citation>
    <scope>NUCLEOTIDE SEQUENCE [LARGE SCALE GENOMIC DNA]</scope>
    <source>
        <strain evidence="2 3">RB56</strain>
    </source>
</reference>
<keyword evidence="3" id="KW-1185">Reference proteome</keyword>
<dbReference type="EMBL" id="WEGI01000016">
    <property type="protein sequence ID" value="MQY31075.1"/>
    <property type="molecule type" value="Genomic_DNA"/>
</dbReference>
<dbReference type="AlphaFoldDB" id="A0A7K0DZC6"/>
<evidence type="ECO:0000256" key="1">
    <source>
        <dbReference type="SAM" id="Phobius"/>
    </source>
</evidence>
<dbReference type="OrthoDB" id="155688at2"/>
<feature type="transmembrane region" description="Helical" evidence="1">
    <location>
        <begin position="6"/>
        <end position="27"/>
    </location>
</feature>
<dbReference type="Proteomes" id="UP000431401">
    <property type="component" value="Unassembled WGS sequence"/>
</dbReference>
<evidence type="ECO:0000313" key="3">
    <source>
        <dbReference type="Proteomes" id="UP000431401"/>
    </source>
</evidence>
<dbReference type="RefSeq" id="WP_153348321.1">
    <property type="nucleotide sequence ID" value="NZ_WEGI01000016.1"/>
</dbReference>
<organism evidence="2 3">
    <name type="scientific">Nocardia aurantia</name>
    <dbReference type="NCBI Taxonomy" id="2585199"/>
    <lineage>
        <taxon>Bacteria</taxon>
        <taxon>Bacillati</taxon>
        <taxon>Actinomycetota</taxon>
        <taxon>Actinomycetes</taxon>
        <taxon>Mycobacteriales</taxon>
        <taxon>Nocardiaceae</taxon>
        <taxon>Nocardia</taxon>
    </lineage>
</organism>